<keyword evidence="1" id="KW-0175">Coiled coil</keyword>
<feature type="coiled-coil region" evidence="1">
    <location>
        <begin position="315"/>
        <end position="360"/>
    </location>
</feature>
<evidence type="ECO:0000256" key="2">
    <source>
        <dbReference type="SAM" id="MobiDB-lite"/>
    </source>
</evidence>
<feature type="coiled-coil region" evidence="1">
    <location>
        <begin position="633"/>
        <end position="752"/>
    </location>
</feature>
<organism evidence="4 5">
    <name type="scientific">Acetobacter peroxydans</name>
    <dbReference type="NCBI Taxonomy" id="104098"/>
    <lineage>
        <taxon>Bacteria</taxon>
        <taxon>Pseudomonadati</taxon>
        <taxon>Pseudomonadota</taxon>
        <taxon>Alphaproteobacteria</taxon>
        <taxon>Acetobacterales</taxon>
        <taxon>Acetobacteraceae</taxon>
        <taxon>Acetobacter</taxon>
    </lineage>
</organism>
<evidence type="ECO:0000313" key="4">
    <source>
        <dbReference type="EMBL" id="GEB84809.1"/>
    </source>
</evidence>
<feature type="coiled-coil region" evidence="1">
    <location>
        <begin position="539"/>
        <end position="587"/>
    </location>
</feature>
<dbReference type="InterPro" id="IPR038729">
    <property type="entry name" value="Rad50/SbcC_AAA"/>
</dbReference>
<sequence length="1241" mass="136391">MRILSIHGKNLASLAGEFSLDFRQGPLADAGIFAITGPTGAGKSTLLDAMCLALFDSLPRLDDAPRSGESTQDGLSPSDPRGILRHGTGDGYAAIEFVGRDGHTYRSEWSVQRARKRPDGSLQLSKMALTCLDANPALPDKKKDIKEYILKQIGLNDQQFRRAVVLAQGEFEAFIKASGDERAQLLEKLTGTAIYTRIGQLAFEKASEVKKTYQLIEQQITARDCLDPTDRADLEEQYAAAQNAFAASSAHLQALQTLQTWHAKRAEHATRLEQARKTLADAETAQANAAPRRAALNRNRHALALVDVWQNNLDAKQESEKADAALEQSRVAEQEALVSVRNARQKQADAVSALTQAQQQQKEAAPQLAAARTVDQALETARTACATAHKTFNARTDENTRAQKQAQQATAALGNAQTLQADLQKWLRTNQPLERLVHDEHDIINALATRDALHKNIEALQSTLAEQTEELAKAQAATDTAQQHQTEAEASLQQAAHTLATARNNAPSARQRDAVYEEYAALSKIAQDNTVLQKDLSFLGQTRQEHKTLQADIARLADERQTRQKEREHAEQALPELRIRAEEKRKAATRLAAAMDGTVLALREALTPGAPCPVCGATEHHLASLTTVLDDAVTQARAEAAETEQTLRTTEQRLSELNAQDSAASTLRKQMESQQQSLSQRLAEHENAYARATTALHEALRTWSEAPDPDAEALTRRLRARLERLSQNKTAMAQAQEDLDRADKAEREARATHKERCTHADHAAECLRTTQSACKTTQDTLKTETHRLEEQDRFLAGRLDTIAPDWRSLPNPGQWLAHKTAEWRDRNTRLQAVTTELPGLTAEAARTAQANLTTQQQRDDAQKALTQAQTDLSELEQKRAALLDGRSVDTVENALAEAMQTATEQEKQARDLHENAKLSAAKAHTLHQEAERTVTSTGEKQAACLRILNERLAASSLTREEVEQASSLGVGYLEDEQKSLDTLEKSVTTAQATVTTHERLLNDHDATRPTDPTPEGLSLEEAVKHAADKTGQAETTLQDLEFRRRQDDEARGQTEKLLTELEQARQKGRVWEELNDLLGDAKGKTLRGFAQNLTLDRLLGFANEKLAGLKPRYTLQRAGGDTPDSTMLIEVVDNDMAGQTRGLHNLSGGERFLVSLSLALGLSEMSCGHGVRIESLFIDEGFGSLDSASLGQAIALLEDLHAQGRRVGVISHVEELKERISTKVEITPAANGRSTLNITTD</sequence>
<evidence type="ECO:0000313" key="5">
    <source>
        <dbReference type="Proteomes" id="UP000317730"/>
    </source>
</evidence>
<protein>
    <submittedName>
        <fullName evidence="4">Nuclease SbcCD subunit C</fullName>
    </submittedName>
</protein>
<name>A0A4Y3TTL5_9PROT</name>
<feature type="coiled-coil region" evidence="1">
    <location>
        <begin position="450"/>
        <end position="484"/>
    </location>
</feature>
<keyword evidence="5" id="KW-1185">Reference proteome</keyword>
<dbReference type="OrthoDB" id="9795626at2"/>
<feature type="coiled-coil region" evidence="1">
    <location>
        <begin position="858"/>
        <end position="915"/>
    </location>
</feature>
<feature type="domain" description="Rad50/SbcC-type AAA" evidence="3">
    <location>
        <begin position="5"/>
        <end position="221"/>
    </location>
</feature>
<dbReference type="SUPFAM" id="SSF52540">
    <property type="entry name" value="P-loop containing nucleoside triphosphate hydrolases"/>
    <property type="match status" value="1"/>
</dbReference>
<gene>
    <name evidence="4" type="primary">sbcC</name>
    <name evidence="4" type="ORF">APE01nite_06060</name>
</gene>
<dbReference type="Gene3D" id="3.40.50.300">
    <property type="entry name" value="P-loop containing nucleotide triphosphate hydrolases"/>
    <property type="match status" value="2"/>
</dbReference>
<dbReference type="Pfam" id="PF13558">
    <property type="entry name" value="SbcC_Walker_B"/>
    <property type="match status" value="1"/>
</dbReference>
<dbReference type="PANTHER" id="PTHR32114">
    <property type="entry name" value="ABC TRANSPORTER ABCH.3"/>
    <property type="match status" value="1"/>
</dbReference>
<dbReference type="Proteomes" id="UP000317730">
    <property type="component" value="Unassembled WGS sequence"/>
</dbReference>
<comment type="caution">
    <text evidence="4">The sequence shown here is derived from an EMBL/GenBank/DDBJ whole genome shotgun (WGS) entry which is preliminary data.</text>
</comment>
<dbReference type="EMBL" id="BJMV01000002">
    <property type="protein sequence ID" value="GEB84809.1"/>
    <property type="molecule type" value="Genomic_DNA"/>
</dbReference>
<dbReference type="RefSeq" id="WP_141374742.1">
    <property type="nucleotide sequence ID" value="NZ_BAPL01000030.1"/>
</dbReference>
<reference evidence="4 5" key="1">
    <citation type="submission" date="2019-06" db="EMBL/GenBank/DDBJ databases">
        <title>Whole genome shotgun sequence of Acetobacter peroxydans NBRC 13755.</title>
        <authorList>
            <person name="Hosoyama A."/>
            <person name="Uohara A."/>
            <person name="Ohji S."/>
            <person name="Ichikawa N."/>
        </authorList>
    </citation>
    <scope>NUCLEOTIDE SEQUENCE [LARGE SCALE GENOMIC DNA]</scope>
    <source>
        <strain evidence="4 5">NBRC 13755</strain>
    </source>
</reference>
<feature type="region of interest" description="Disordered" evidence="2">
    <location>
        <begin position="63"/>
        <end position="83"/>
    </location>
</feature>
<dbReference type="PANTHER" id="PTHR32114:SF2">
    <property type="entry name" value="ABC TRANSPORTER ABCH.3"/>
    <property type="match status" value="1"/>
</dbReference>
<proteinExistence type="predicted"/>
<evidence type="ECO:0000256" key="1">
    <source>
        <dbReference type="SAM" id="Coils"/>
    </source>
</evidence>
<dbReference type="Pfam" id="PF13476">
    <property type="entry name" value="AAA_23"/>
    <property type="match status" value="1"/>
</dbReference>
<dbReference type="InterPro" id="IPR027417">
    <property type="entry name" value="P-loop_NTPase"/>
</dbReference>
<dbReference type="AlphaFoldDB" id="A0A4Y3TTL5"/>
<accession>A0A4Y3TTL5</accession>
<evidence type="ECO:0000259" key="3">
    <source>
        <dbReference type="Pfam" id="PF13476"/>
    </source>
</evidence>